<dbReference type="CDD" id="cd07377">
    <property type="entry name" value="WHTH_GntR"/>
    <property type="match status" value="1"/>
</dbReference>
<evidence type="ECO:0000313" key="6">
    <source>
        <dbReference type="Proteomes" id="UP001501509"/>
    </source>
</evidence>
<dbReference type="PANTHER" id="PTHR43537:SF24">
    <property type="entry name" value="GLUCONATE OPERON TRANSCRIPTIONAL REPRESSOR"/>
    <property type="match status" value="1"/>
</dbReference>
<keyword evidence="3" id="KW-0804">Transcription</keyword>
<feature type="domain" description="HTH gntR-type" evidence="4">
    <location>
        <begin position="4"/>
        <end position="72"/>
    </location>
</feature>
<evidence type="ECO:0000256" key="2">
    <source>
        <dbReference type="ARBA" id="ARBA00023125"/>
    </source>
</evidence>
<dbReference type="SMART" id="SM00345">
    <property type="entry name" value="HTH_GNTR"/>
    <property type="match status" value="1"/>
</dbReference>
<evidence type="ECO:0000256" key="1">
    <source>
        <dbReference type="ARBA" id="ARBA00023015"/>
    </source>
</evidence>
<dbReference type="PANTHER" id="PTHR43537">
    <property type="entry name" value="TRANSCRIPTIONAL REGULATOR, GNTR FAMILY"/>
    <property type="match status" value="1"/>
</dbReference>
<evidence type="ECO:0000313" key="5">
    <source>
        <dbReference type="EMBL" id="GAA2637616.1"/>
    </source>
</evidence>
<keyword evidence="2" id="KW-0238">DNA-binding</keyword>
<gene>
    <name evidence="5" type="ORF">GCM10010411_91620</name>
</gene>
<proteinExistence type="predicted"/>
<dbReference type="Gene3D" id="1.10.10.10">
    <property type="entry name" value="Winged helix-like DNA-binding domain superfamily/Winged helix DNA-binding domain"/>
    <property type="match status" value="1"/>
</dbReference>
<dbReference type="RefSeq" id="WP_344549075.1">
    <property type="nucleotide sequence ID" value="NZ_BAAATD010000023.1"/>
</dbReference>
<evidence type="ECO:0000259" key="4">
    <source>
        <dbReference type="PROSITE" id="PS50949"/>
    </source>
</evidence>
<evidence type="ECO:0000256" key="3">
    <source>
        <dbReference type="ARBA" id="ARBA00023163"/>
    </source>
</evidence>
<protein>
    <recommendedName>
        <fullName evidence="4">HTH gntR-type domain-containing protein</fullName>
    </recommendedName>
</protein>
<dbReference type="SUPFAM" id="SSF46785">
    <property type="entry name" value="Winged helix' DNA-binding domain"/>
    <property type="match status" value="1"/>
</dbReference>
<accession>A0ABN3QX33</accession>
<dbReference type="InterPro" id="IPR036390">
    <property type="entry name" value="WH_DNA-bd_sf"/>
</dbReference>
<dbReference type="PROSITE" id="PS50949">
    <property type="entry name" value="HTH_GNTR"/>
    <property type="match status" value="1"/>
</dbReference>
<dbReference type="Proteomes" id="UP001501509">
    <property type="component" value="Unassembled WGS sequence"/>
</dbReference>
<name>A0ABN3QX33_9ACTN</name>
<keyword evidence="6" id="KW-1185">Reference proteome</keyword>
<dbReference type="InterPro" id="IPR000524">
    <property type="entry name" value="Tscrpt_reg_HTH_GntR"/>
</dbReference>
<keyword evidence="1" id="KW-0805">Transcription regulation</keyword>
<comment type="caution">
    <text evidence="5">The sequence shown here is derived from an EMBL/GenBank/DDBJ whole genome shotgun (WGS) entry which is preliminary data.</text>
</comment>
<sequence>MARSSVVDDVTDRIALQIATGRLKAGDSLPSIRRLAEEHEINPSTVQQVLARLRAAGFVEPRHGVGVVVRDIQLYGGIETWQYLFRFSSTLPELTVQNVKEILETLQLFYQAALNRLAADPAAVDAGPPRRALRQLQLLSETRPVRATDVHQSVLQILRTLHTALGGGITLGLLNSMGGMLGEIPEVVEPLYSDPAEHAWFWGQVITALETGDVELGRRTLEVLDDWHVQALERVRSRVFGQP</sequence>
<dbReference type="InterPro" id="IPR036388">
    <property type="entry name" value="WH-like_DNA-bd_sf"/>
</dbReference>
<reference evidence="5 6" key="1">
    <citation type="journal article" date="2019" name="Int. J. Syst. Evol. Microbiol.">
        <title>The Global Catalogue of Microorganisms (GCM) 10K type strain sequencing project: providing services to taxonomists for standard genome sequencing and annotation.</title>
        <authorList>
            <consortium name="The Broad Institute Genomics Platform"/>
            <consortium name="The Broad Institute Genome Sequencing Center for Infectious Disease"/>
            <person name="Wu L."/>
            <person name="Ma J."/>
        </authorList>
    </citation>
    <scope>NUCLEOTIDE SEQUENCE [LARGE SCALE GENOMIC DNA]</scope>
    <source>
        <strain evidence="5 6">JCM 6833</strain>
    </source>
</reference>
<dbReference type="Pfam" id="PF00392">
    <property type="entry name" value="GntR"/>
    <property type="match status" value="1"/>
</dbReference>
<dbReference type="EMBL" id="BAAATD010000023">
    <property type="protein sequence ID" value="GAA2637616.1"/>
    <property type="molecule type" value="Genomic_DNA"/>
</dbReference>
<organism evidence="5 6">
    <name type="scientific">Actinomadura fulvescens</name>
    <dbReference type="NCBI Taxonomy" id="46160"/>
    <lineage>
        <taxon>Bacteria</taxon>
        <taxon>Bacillati</taxon>
        <taxon>Actinomycetota</taxon>
        <taxon>Actinomycetes</taxon>
        <taxon>Streptosporangiales</taxon>
        <taxon>Thermomonosporaceae</taxon>
        <taxon>Actinomadura</taxon>
    </lineage>
</organism>